<gene>
    <name evidence="3" type="ORF">SAMN05216377_11655</name>
</gene>
<evidence type="ECO:0000313" key="3">
    <source>
        <dbReference type="EMBL" id="SDG86411.1"/>
    </source>
</evidence>
<dbReference type="SUPFAM" id="SSF53756">
    <property type="entry name" value="UDP-Glycosyltransferase/glycogen phosphorylase"/>
    <property type="match status" value="1"/>
</dbReference>
<organism evidence="3 4">
    <name type="scientific">Pseudonocardia oroxyli</name>
    <dbReference type="NCBI Taxonomy" id="366584"/>
    <lineage>
        <taxon>Bacteria</taxon>
        <taxon>Bacillati</taxon>
        <taxon>Actinomycetota</taxon>
        <taxon>Actinomycetes</taxon>
        <taxon>Pseudonocardiales</taxon>
        <taxon>Pseudonocardiaceae</taxon>
        <taxon>Pseudonocardia</taxon>
    </lineage>
</organism>
<dbReference type="OrthoDB" id="9797795at2"/>
<dbReference type="GO" id="GO:0009244">
    <property type="term" value="P:lipopolysaccharide core region biosynthetic process"/>
    <property type="evidence" value="ECO:0007669"/>
    <property type="project" value="TreeGrafter"/>
</dbReference>
<proteinExistence type="predicted"/>
<dbReference type="GO" id="GO:0005829">
    <property type="term" value="C:cytosol"/>
    <property type="evidence" value="ECO:0007669"/>
    <property type="project" value="TreeGrafter"/>
</dbReference>
<evidence type="ECO:0000256" key="1">
    <source>
        <dbReference type="ARBA" id="ARBA00022676"/>
    </source>
</evidence>
<dbReference type="PANTHER" id="PTHR30160">
    <property type="entry name" value="TETRAACYLDISACCHARIDE 4'-KINASE-RELATED"/>
    <property type="match status" value="1"/>
</dbReference>
<dbReference type="EMBL" id="FNBE01000016">
    <property type="protein sequence ID" value="SDG86411.1"/>
    <property type="molecule type" value="Genomic_DNA"/>
</dbReference>
<dbReference type="AlphaFoldDB" id="A0A1G7XQK5"/>
<keyword evidence="4" id="KW-1185">Reference proteome</keyword>
<dbReference type="Proteomes" id="UP000198967">
    <property type="component" value="Unassembled WGS sequence"/>
</dbReference>
<dbReference type="InterPro" id="IPR002201">
    <property type="entry name" value="Glyco_trans_9"/>
</dbReference>
<dbReference type="PANTHER" id="PTHR30160:SF1">
    <property type="entry name" value="LIPOPOLYSACCHARIDE 1,2-N-ACETYLGLUCOSAMINETRANSFERASE-RELATED"/>
    <property type="match status" value="1"/>
</dbReference>
<sequence length="365" mass="37905">MSPATAPLEHPAAVAGAPIRWEHIRRLLVVRPDNLGDVLLLGPALAALRVAVPGARIDLLASPAGAAAAHLLPEVDGVLVADVSWQRIATAPGPPDPGLVGRLAARRYDLALISTSFSQSPWPAGYVCQLAGIPVRAGASKEFGGSGLTHWVPAPDDAVHQADRTLLLLERLGVPRRDTRLHARVDEAARGAGRRALTDARLAAQWPYAVILPGASCASRRYAPTRFREVARKLVAGGLGVAVCGPTAERDLVGEIAADIRGCVALAGGLAVPGLAGLLAGAAVAVTNNSGGMHLADAVRTPVVALFAGTEDVDQYRPRSVPARVLRVPTVCTPCRQFACPYGHECLDVPATRVARSALSLARGT</sequence>
<dbReference type="InterPro" id="IPR051199">
    <property type="entry name" value="LPS_LOS_Heptosyltrfase"/>
</dbReference>
<accession>A0A1G7XQK5</accession>
<dbReference type="Gene3D" id="3.40.50.2000">
    <property type="entry name" value="Glycogen Phosphorylase B"/>
    <property type="match status" value="2"/>
</dbReference>
<keyword evidence="2 3" id="KW-0808">Transferase</keyword>
<dbReference type="RefSeq" id="WP_093088489.1">
    <property type="nucleotide sequence ID" value="NZ_FNBE01000016.1"/>
</dbReference>
<dbReference type="CDD" id="cd03789">
    <property type="entry name" value="GT9_LPS_heptosyltransferase"/>
    <property type="match status" value="1"/>
</dbReference>
<dbReference type="GO" id="GO:0008713">
    <property type="term" value="F:ADP-heptose-lipopolysaccharide heptosyltransferase activity"/>
    <property type="evidence" value="ECO:0007669"/>
    <property type="project" value="TreeGrafter"/>
</dbReference>
<protein>
    <submittedName>
        <fullName evidence="3">ADP-heptose:LPS heptosyltransferase</fullName>
    </submittedName>
</protein>
<name>A0A1G7XQK5_PSEOR</name>
<keyword evidence="1" id="KW-0328">Glycosyltransferase</keyword>
<reference evidence="3 4" key="1">
    <citation type="submission" date="2016-10" db="EMBL/GenBank/DDBJ databases">
        <authorList>
            <person name="de Groot N.N."/>
        </authorList>
    </citation>
    <scope>NUCLEOTIDE SEQUENCE [LARGE SCALE GENOMIC DNA]</scope>
    <source>
        <strain evidence="3 4">CGMCC 4.3143</strain>
    </source>
</reference>
<dbReference type="STRING" id="366584.SAMN05216377_11655"/>
<evidence type="ECO:0000313" key="4">
    <source>
        <dbReference type="Proteomes" id="UP000198967"/>
    </source>
</evidence>
<dbReference type="Pfam" id="PF01075">
    <property type="entry name" value="Glyco_transf_9"/>
    <property type="match status" value="1"/>
</dbReference>
<evidence type="ECO:0000256" key="2">
    <source>
        <dbReference type="ARBA" id="ARBA00022679"/>
    </source>
</evidence>